<dbReference type="EMBL" id="ML738586">
    <property type="protein sequence ID" value="KAE8168213.1"/>
    <property type="molecule type" value="Genomic_DNA"/>
</dbReference>
<feature type="signal peptide" evidence="1">
    <location>
        <begin position="1"/>
        <end position="23"/>
    </location>
</feature>
<dbReference type="OrthoDB" id="4447703at2759"/>
<evidence type="ECO:0000256" key="1">
    <source>
        <dbReference type="SAM" id="SignalP"/>
    </source>
</evidence>
<organism evidence="2 3">
    <name type="scientific">Aspergillus tamarii</name>
    <dbReference type="NCBI Taxonomy" id="41984"/>
    <lineage>
        <taxon>Eukaryota</taxon>
        <taxon>Fungi</taxon>
        <taxon>Dikarya</taxon>
        <taxon>Ascomycota</taxon>
        <taxon>Pezizomycotina</taxon>
        <taxon>Eurotiomycetes</taxon>
        <taxon>Eurotiomycetidae</taxon>
        <taxon>Eurotiales</taxon>
        <taxon>Aspergillaceae</taxon>
        <taxon>Aspergillus</taxon>
        <taxon>Aspergillus subgen. Circumdati</taxon>
    </lineage>
</organism>
<dbReference type="Proteomes" id="UP000326950">
    <property type="component" value="Unassembled WGS sequence"/>
</dbReference>
<evidence type="ECO:0000313" key="2">
    <source>
        <dbReference type="EMBL" id="KAE8168213.1"/>
    </source>
</evidence>
<accession>A0A5N6VBL4</accession>
<feature type="chain" id="PRO_5024984869" evidence="1">
    <location>
        <begin position="24"/>
        <end position="283"/>
    </location>
</feature>
<keyword evidence="3" id="KW-1185">Reference proteome</keyword>
<sequence>MKLSQQSFLSIVSLCLLPLHATSYRITEYPDNKCEEAPLATYHLNTTDPCTTLHGPTTPAIRMEPDNTNDDQYDIALYLSDNCEGEVIQVIHKSKGCLIKNIIGSAEAKSARIMPKSIEVSTRNGASVAKDKEGPAGSGDIRPLISPSLHISFRSMDEEVNGLVRSGWSAEYSVPACEKSRRQNNSLQRVFHSGVDGFARVFNFGVSTVLDYVSRLRGARQSQGDRAVGESGAIKTDTLEEQLSIAREYTNKIMDFCARDPECLAFAAHLYERNMSEQNSTTN</sequence>
<gene>
    <name evidence="2" type="ORF">BDV40DRAFT_94586</name>
</gene>
<dbReference type="AlphaFoldDB" id="A0A5N6VBL4"/>
<evidence type="ECO:0000313" key="3">
    <source>
        <dbReference type="Proteomes" id="UP000326950"/>
    </source>
</evidence>
<protein>
    <submittedName>
        <fullName evidence="2">Uncharacterized protein</fullName>
    </submittedName>
</protein>
<proteinExistence type="predicted"/>
<name>A0A5N6VBL4_ASPTM</name>
<reference evidence="2 3" key="1">
    <citation type="submission" date="2019-04" db="EMBL/GenBank/DDBJ databases">
        <title>Friends and foes A comparative genomics study of 23 Aspergillus species from section Flavi.</title>
        <authorList>
            <consortium name="DOE Joint Genome Institute"/>
            <person name="Kjaerbolling I."/>
            <person name="Vesth T."/>
            <person name="Frisvad J.C."/>
            <person name="Nybo J.L."/>
            <person name="Theobald S."/>
            <person name="Kildgaard S."/>
            <person name="Isbrandt T."/>
            <person name="Kuo A."/>
            <person name="Sato A."/>
            <person name="Lyhne E.K."/>
            <person name="Kogle M.E."/>
            <person name="Wiebenga A."/>
            <person name="Kun R.S."/>
            <person name="Lubbers R.J."/>
            <person name="Makela M.R."/>
            <person name="Barry K."/>
            <person name="Chovatia M."/>
            <person name="Clum A."/>
            <person name="Daum C."/>
            <person name="Haridas S."/>
            <person name="He G."/>
            <person name="LaButti K."/>
            <person name="Lipzen A."/>
            <person name="Mondo S."/>
            <person name="Riley R."/>
            <person name="Salamov A."/>
            <person name="Simmons B.A."/>
            <person name="Magnuson J.K."/>
            <person name="Henrissat B."/>
            <person name="Mortensen U.H."/>
            <person name="Larsen T.O."/>
            <person name="Devries R.P."/>
            <person name="Grigoriev I.V."/>
            <person name="Machida M."/>
            <person name="Baker S.E."/>
            <person name="Andersen M.R."/>
        </authorList>
    </citation>
    <scope>NUCLEOTIDE SEQUENCE [LARGE SCALE GENOMIC DNA]</scope>
    <source>
        <strain evidence="2 3">CBS 117626</strain>
    </source>
</reference>
<keyword evidence="1" id="KW-0732">Signal</keyword>